<evidence type="ECO:0000313" key="2">
    <source>
        <dbReference type="EMBL" id="MCF1751102.1"/>
    </source>
</evidence>
<dbReference type="EMBL" id="JAKEVZ010000005">
    <property type="protein sequence ID" value="MCF1751102.1"/>
    <property type="molecule type" value="Genomic_DNA"/>
</dbReference>
<dbReference type="Proteomes" id="UP001201449">
    <property type="component" value="Unassembled WGS sequence"/>
</dbReference>
<accession>A0ABS9BTT1</accession>
<organism evidence="2 3">
    <name type="scientific">Mariniradius sediminis</name>
    <dbReference type="NCBI Taxonomy" id="2909237"/>
    <lineage>
        <taxon>Bacteria</taxon>
        <taxon>Pseudomonadati</taxon>
        <taxon>Bacteroidota</taxon>
        <taxon>Cytophagia</taxon>
        <taxon>Cytophagales</taxon>
        <taxon>Cyclobacteriaceae</taxon>
        <taxon>Mariniradius</taxon>
    </lineage>
</organism>
<feature type="transmembrane region" description="Helical" evidence="1">
    <location>
        <begin position="101"/>
        <end position="119"/>
    </location>
</feature>
<dbReference type="RefSeq" id="WP_234861137.1">
    <property type="nucleotide sequence ID" value="NZ_JAKEVZ010000005.1"/>
</dbReference>
<sequence length="155" mass="18818">MGILLIVLTVYYPLKEKQELELKTIELENEVKTLSYSIQENQKNVDRLQRFLKENGKTYESNIQLNEVEKLNNQNHINQLQTERKHSEIQIRKRYTRLYEIMFWIFFPIGIFLVFFGFIKWKAAKTFDDNILKLENEKLEIEVDRMRGEKTKKKK</sequence>
<keyword evidence="1" id="KW-0812">Transmembrane</keyword>
<evidence type="ECO:0000313" key="3">
    <source>
        <dbReference type="Proteomes" id="UP001201449"/>
    </source>
</evidence>
<keyword evidence="1" id="KW-0472">Membrane</keyword>
<reference evidence="2 3" key="1">
    <citation type="submission" date="2022-01" db="EMBL/GenBank/DDBJ databases">
        <title>Mariniradius saccharolyticus sp. nov., isolated from sediment of a river.</title>
        <authorList>
            <person name="Liu H."/>
        </authorList>
    </citation>
    <scope>NUCLEOTIDE SEQUENCE [LARGE SCALE GENOMIC DNA]</scope>
    <source>
        <strain evidence="2 3">RY-2</strain>
    </source>
</reference>
<proteinExistence type="predicted"/>
<gene>
    <name evidence="2" type="ORF">L0U89_08470</name>
</gene>
<protein>
    <recommendedName>
        <fullName evidence="4">Septum formation initiator</fullName>
    </recommendedName>
</protein>
<keyword evidence="1" id="KW-1133">Transmembrane helix</keyword>
<comment type="caution">
    <text evidence="2">The sequence shown here is derived from an EMBL/GenBank/DDBJ whole genome shotgun (WGS) entry which is preliminary data.</text>
</comment>
<keyword evidence="3" id="KW-1185">Reference proteome</keyword>
<evidence type="ECO:0008006" key="4">
    <source>
        <dbReference type="Google" id="ProtNLM"/>
    </source>
</evidence>
<name>A0ABS9BTT1_9BACT</name>
<evidence type="ECO:0000256" key="1">
    <source>
        <dbReference type="SAM" id="Phobius"/>
    </source>
</evidence>